<protein>
    <submittedName>
        <fullName evidence="1">Uncharacterized protein</fullName>
    </submittedName>
</protein>
<sequence length="739" mass="81476">MNKVTSIKFRQWAFEIWSLVGVLATFAALCAMLAAFDGRAVFEWKSITLNTIVSTLAVVMKALLLFTTAECIGQWKWILFCGGQRTLMDFERIDLASRGPLGSFYLAWRKNTPFILRLGTIVTVLTIAVDPFSQQLVQLSQTVRYVSSAHGKEATTLRAQNYTRGYVENTSNAPSKVPGSGPDQVTMAAFVDPSMHGAILSGLSQSSSLVEQQMTVTCPTGNCTFDAFSTLGVCNRCTDVTSRLEQVGKFGEALSYQLGFLEKYNDYVKYKDNATGYVLPNGHFLGNMNGCPTSALKGDTGQAFPEVCSYVDFGVDTQLTAGSAMEISEMTAYGTGNPNKTVTMQDLDTMIWSTSVIYMDEIQRDQMTSEWADSHPDQDPRAQEWNYWPGSPVVAKECALYYCVKSIKATLEGNSLYETSEEVLGAVRKPGSWEPTREITTDSYAVENIPDDKIVGLEFDPKYSHIEMDNLVLHDPQAPGEADFALSPGAVWSISSTFQNELLGRWTNETGAMEMVRKVKPNAKALYNGSKTGWNISPPSLAGIWYNSHTDMKDRFDAIATSMTNDMRRTVTLGGDKNTLGRITVQNYTESDDQNPPVKGKVGVTEIHYRMEWYWIALHAVIMLAGITFCGLTMVKSDVGSNVPAWKSSSLAALSQGSAVEKTLSRARTMRDLEEMASKESIRMNLDQKMSFNPMAETAAVALDSTSFASDDVSSRTGRASLVSEDDRGRTDRTRVEEV</sequence>
<evidence type="ECO:0000313" key="2">
    <source>
        <dbReference type="Proteomes" id="UP001163324"/>
    </source>
</evidence>
<comment type="caution">
    <text evidence="1">The sequence shown here is derived from an EMBL/GenBank/DDBJ whole genome shotgun (WGS) entry which is preliminary data.</text>
</comment>
<accession>A0ACC0UX05</accession>
<dbReference type="Proteomes" id="UP001163324">
    <property type="component" value="Chromosome 6"/>
</dbReference>
<evidence type="ECO:0000313" key="1">
    <source>
        <dbReference type="EMBL" id="KAI9898035.1"/>
    </source>
</evidence>
<dbReference type="EMBL" id="CM047945">
    <property type="protein sequence ID" value="KAI9898035.1"/>
    <property type="molecule type" value="Genomic_DNA"/>
</dbReference>
<gene>
    <name evidence="1" type="ORF">N3K66_006395</name>
</gene>
<reference evidence="1" key="1">
    <citation type="submission" date="2022-10" db="EMBL/GenBank/DDBJ databases">
        <title>Complete Genome of Trichothecium roseum strain YXFP-22015, a Plant Pathogen Isolated from Citrus.</title>
        <authorList>
            <person name="Wang Y."/>
            <person name="Zhu L."/>
        </authorList>
    </citation>
    <scope>NUCLEOTIDE SEQUENCE</scope>
    <source>
        <strain evidence="1">YXFP-22015</strain>
    </source>
</reference>
<name>A0ACC0UX05_9HYPO</name>
<keyword evidence="2" id="KW-1185">Reference proteome</keyword>
<proteinExistence type="predicted"/>
<organism evidence="1 2">
    <name type="scientific">Trichothecium roseum</name>
    <dbReference type="NCBI Taxonomy" id="47278"/>
    <lineage>
        <taxon>Eukaryota</taxon>
        <taxon>Fungi</taxon>
        <taxon>Dikarya</taxon>
        <taxon>Ascomycota</taxon>
        <taxon>Pezizomycotina</taxon>
        <taxon>Sordariomycetes</taxon>
        <taxon>Hypocreomycetidae</taxon>
        <taxon>Hypocreales</taxon>
        <taxon>Hypocreales incertae sedis</taxon>
        <taxon>Trichothecium</taxon>
    </lineage>
</organism>